<reference evidence="2" key="1">
    <citation type="journal article" date="2009" name="Science">
        <title>The B73 maize genome: complexity, diversity, and dynamics.</title>
        <authorList>
            <person name="Schnable P.S."/>
            <person name="Ware D."/>
            <person name="Fulton R.S."/>
            <person name="Stein J.C."/>
            <person name="Wei F."/>
            <person name="Pasternak S."/>
            <person name="Liang C."/>
            <person name="Zhang J."/>
            <person name="Fulton L."/>
            <person name="Graves T.A."/>
            <person name="Minx P."/>
            <person name="Reily A.D."/>
            <person name="Courtney L."/>
            <person name="Kruchowski S.S."/>
            <person name="Tomlinson C."/>
            <person name="Strong C."/>
            <person name="Delehaunty K."/>
            <person name="Fronick C."/>
            <person name="Courtney B."/>
            <person name="Rock S.M."/>
            <person name="Belter E."/>
            <person name="Du F."/>
            <person name="Kim K."/>
            <person name="Abbott R.M."/>
            <person name="Cotton M."/>
            <person name="Levy A."/>
            <person name="Marchetto P."/>
            <person name="Ochoa K."/>
            <person name="Jackson S.M."/>
            <person name="Gillam B."/>
            <person name="Chen W."/>
            <person name="Yan L."/>
            <person name="Higginbotham J."/>
            <person name="Cardenas M."/>
            <person name="Waligorski J."/>
            <person name="Applebaum E."/>
            <person name="Phelps L."/>
            <person name="Falcone J."/>
            <person name="Kanchi K."/>
            <person name="Thane T."/>
            <person name="Scimone A."/>
            <person name="Thane N."/>
            <person name="Henke J."/>
            <person name="Wang T."/>
            <person name="Ruppert J."/>
            <person name="Shah N."/>
            <person name="Rotter K."/>
            <person name="Hodges J."/>
            <person name="Ingenthron E."/>
            <person name="Cordes M."/>
            <person name="Kohlberg S."/>
            <person name="Sgro J."/>
            <person name="Delgado B."/>
            <person name="Mead K."/>
            <person name="Chinwalla A."/>
            <person name="Leonard S."/>
            <person name="Crouse K."/>
            <person name="Collura K."/>
            <person name="Kudrna D."/>
            <person name="Currie J."/>
            <person name="He R."/>
            <person name="Angelova A."/>
            <person name="Rajasekar S."/>
            <person name="Mueller T."/>
            <person name="Lomeli R."/>
            <person name="Scara G."/>
            <person name="Ko A."/>
            <person name="Delaney K."/>
            <person name="Wissotski M."/>
            <person name="Lopez G."/>
            <person name="Campos D."/>
            <person name="Braidotti M."/>
            <person name="Ashley E."/>
            <person name="Golser W."/>
            <person name="Kim H."/>
            <person name="Lee S."/>
            <person name="Lin J."/>
            <person name="Dujmic Z."/>
            <person name="Kim W."/>
            <person name="Talag J."/>
            <person name="Zuccolo A."/>
            <person name="Fan C."/>
            <person name="Sebastian A."/>
            <person name="Kramer M."/>
            <person name="Spiegel L."/>
            <person name="Nascimento L."/>
            <person name="Zutavern T."/>
            <person name="Miller B."/>
            <person name="Ambroise C."/>
            <person name="Muller S."/>
            <person name="Spooner W."/>
            <person name="Narechania A."/>
            <person name="Ren L."/>
            <person name="Wei S."/>
            <person name="Kumari S."/>
            <person name="Faga B."/>
            <person name="Levy M.J."/>
            <person name="McMahan L."/>
            <person name="Van Buren P."/>
            <person name="Vaughn M.W."/>
            <person name="Ying K."/>
            <person name="Yeh C.-T."/>
            <person name="Emrich S.J."/>
            <person name="Jia Y."/>
            <person name="Kalyanaraman A."/>
            <person name="Hsia A.-P."/>
            <person name="Barbazuk W.B."/>
            <person name="Baucom R.S."/>
            <person name="Brutnell T.P."/>
            <person name="Carpita N.C."/>
            <person name="Chaparro C."/>
            <person name="Chia J.-M."/>
            <person name="Deragon J.-M."/>
            <person name="Estill J.C."/>
            <person name="Fu Y."/>
            <person name="Jeddeloh J.A."/>
            <person name="Han Y."/>
            <person name="Lee H."/>
            <person name="Li P."/>
            <person name="Lisch D.R."/>
            <person name="Liu S."/>
            <person name="Liu Z."/>
            <person name="Nagel D.H."/>
            <person name="McCann M.C."/>
            <person name="SanMiguel P."/>
            <person name="Myers A.M."/>
            <person name="Nettleton D."/>
            <person name="Nguyen J."/>
            <person name="Penning B.W."/>
            <person name="Ponnala L."/>
            <person name="Schneider K.L."/>
            <person name="Schwartz D.C."/>
            <person name="Sharma A."/>
            <person name="Soderlund C."/>
            <person name="Springer N.M."/>
            <person name="Sun Q."/>
            <person name="Wang H."/>
            <person name="Waterman M."/>
            <person name="Westerman R."/>
            <person name="Wolfgruber T.K."/>
            <person name="Yang L."/>
            <person name="Yu Y."/>
            <person name="Zhang L."/>
            <person name="Zhou S."/>
            <person name="Zhu Q."/>
            <person name="Bennetzen J.L."/>
            <person name="Dawe R.K."/>
            <person name="Jiang J."/>
            <person name="Jiang N."/>
            <person name="Presting G.G."/>
            <person name="Wessler S.R."/>
            <person name="Aluru S."/>
            <person name="Martienssen R.A."/>
            <person name="Clifton S.W."/>
            <person name="McCombie W.R."/>
            <person name="Wing R.A."/>
            <person name="Wilson R.K."/>
        </authorList>
    </citation>
    <scope>NUCLEOTIDE SEQUENCE [LARGE SCALE GENOMIC DNA]</scope>
    <source>
        <strain evidence="2">cv. B73</strain>
    </source>
</reference>
<dbReference type="Proteomes" id="UP000007305">
    <property type="component" value="Chromosome 8"/>
</dbReference>
<accession>A0A804QIR0</accession>
<protein>
    <submittedName>
        <fullName evidence="1">Uncharacterized protein</fullName>
    </submittedName>
</protein>
<organism evidence="1 2">
    <name type="scientific">Zea mays</name>
    <name type="common">Maize</name>
    <dbReference type="NCBI Taxonomy" id="4577"/>
    <lineage>
        <taxon>Eukaryota</taxon>
        <taxon>Viridiplantae</taxon>
        <taxon>Streptophyta</taxon>
        <taxon>Embryophyta</taxon>
        <taxon>Tracheophyta</taxon>
        <taxon>Spermatophyta</taxon>
        <taxon>Magnoliopsida</taxon>
        <taxon>Liliopsida</taxon>
        <taxon>Poales</taxon>
        <taxon>Poaceae</taxon>
        <taxon>PACMAD clade</taxon>
        <taxon>Panicoideae</taxon>
        <taxon>Andropogonodae</taxon>
        <taxon>Andropogoneae</taxon>
        <taxon>Tripsacinae</taxon>
        <taxon>Zea</taxon>
    </lineage>
</organism>
<dbReference type="Gramene" id="Zm00001eb332230_T001">
    <property type="protein sequence ID" value="Zm00001eb332230_P001"/>
    <property type="gene ID" value="Zm00001eb332230"/>
</dbReference>
<sequence>MTSWIGTGSRASEIARLLGSKRCADLKRRDLQQKQTWSYNEILKGCKIAVILLFIMSSCEIFYHGARQSWLG</sequence>
<name>A0A804QIR0_MAIZE</name>
<dbReference type="AlphaFoldDB" id="A0A804QIR0"/>
<dbReference type="InParanoid" id="A0A804QIR0"/>
<evidence type="ECO:0000313" key="2">
    <source>
        <dbReference type="Proteomes" id="UP000007305"/>
    </source>
</evidence>
<reference evidence="1" key="3">
    <citation type="submission" date="2021-05" db="UniProtKB">
        <authorList>
            <consortium name="EnsemblPlants"/>
        </authorList>
    </citation>
    <scope>IDENTIFICATION</scope>
    <source>
        <strain evidence="1">cv. B73</strain>
    </source>
</reference>
<evidence type="ECO:0000313" key="1">
    <source>
        <dbReference type="EnsemblPlants" id="Zm00001eb332230_P001"/>
    </source>
</evidence>
<reference evidence="1" key="2">
    <citation type="submission" date="2019-07" db="EMBL/GenBank/DDBJ databases">
        <authorList>
            <person name="Seetharam A."/>
            <person name="Woodhouse M."/>
            <person name="Cannon E."/>
        </authorList>
    </citation>
    <scope>NUCLEOTIDE SEQUENCE [LARGE SCALE GENOMIC DNA]</scope>
    <source>
        <strain evidence="1">cv. B73</strain>
    </source>
</reference>
<keyword evidence="2" id="KW-1185">Reference proteome</keyword>
<dbReference type="EnsemblPlants" id="Zm00001eb332230_T001">
    <property type="protein sequence ID" value="Zm00001eb332230_P001"/>
    <property type="gene ID" value="Zm00001eb332230"/>
</dbReference>
<proteinExistence type="predicted"/>